<reference evidence="1" key="2">
    <citation type="journal article" date="2023" name="IMA Fungus">
        <title>Comparative genomic study of the Penicillium genus elucidates a diverse pangenome and 15 lateral gene transfer events.</title>
        <authorList>
            <person name="Petersen C."/>
            <person name="Sorensen T."/>
            <person name="Nielsen M.R."/>
            <person name="Sondergaard T.E."/>
            <person name="Sorensen J.L."/>
            <person name="Fitzpatrick D.A."/>
            <person name="Frisvad J.C."/>
            <person name="Nielsen K.L."/>
        </authorList>
    </citation>
    <scope>NUCLEOTIDE SEQUENCE</scope>
    <source>
        <strain evidence="1">IBT 30728</strain>
    </source>
</reference>
<dbReference type="AlphaFoldDB" id="A0A9W9X579"/>
<name>A0A9W9X579_9EURO</name>
<dbReference type="GeneID" id="81625799"/>
<organism evidence="1 2">
    <name type="scientific">Penicillium diatomitis</name>
    <dbReference type="NCBI Taxonomy" id="2819901"/>
    <lineage>
        <taxon>Eukaryota</taxon>
        <taxon>Fungi</taxon>
        <taxon>Dikarya</taxon>
        <taxon>Ascomycota</taxon>
        <taxon>Pezizomycotina</taxon>
        <taxon>Eurotiomycetes</taxon>
        <taxon>Eurotiomycetidae</taxon>
        <taxon>Eurotiales</taxon>
        <taxon>Aspergillaceae</taxon>
        <taxon>Penicillium</taxon>
    </lineage>
</organism>
<sequence>MQSGKASLRTSLVVADRTASLRKPYFDYGRRGGTPTFGTTWRGTASFVEIGPCRLSTRLSTLSLLDRDRERYSRLQGRSQCIYIGPSTHSCIMYQTVYLHAYHSRLSEGKANSNWLSMEEEMQDDDKETCLINDLQLKERLQRPTVADQILLPIVFQLMNLNDQLQQMTQSKLVEILGDWDKQSIPHGRKWLTPHRTAANGHSGLLPSVAGITLILCLLGR</sequence>
<gene>
    <name evidence="1" type="ORF">N7539_005948</name>
</gene>
<protein>
    <submittedName>
        <fullName evidence="1">Uncharacterized protein</fullName>
    </submittedName>
</protein>
<accession>A0A9W9X579</accession>
<reference evidence="1" key="1">
    <citation type="submission" date="2022-12" db="EMBL/GenBank/DDBJ databases">
        <authorList>
            <person name="Petersen C."/>
        </authorList>
    </citation>
    <scope>NUCLEOTIDE SEQUENCE</scope>
    <source>
        <strain evidence="1">IBT 30728</strain>
    </source>
</reference>
<evidence type="ECO:0000313" key="2">
    <source>
        <dbReference type="Proteomes" id="UP001148312"/>
    </source>
</evidence>
<dbReference type="RefSeq" id="XP_056789422.1">
    <property type="nucleotide sequence ID" value="XM_056935550.1"/>
</dbReference>
<evidence type="ECO:0000313" key="1">
    <source>
        <dbReference type="EMBL" id="KAJ5484152.1"/>
    </source>
</evidence>
<comment type="caution">
    <text evidence="1">The sequence shown here is derived from an EMBL/GenBank/DDBJ whole genome shotgun (WGS) entry which is preliminary data.</text>
</comment>
<dbReference type="Proteomes" id="UP001148312">
    <property type="component" value="Unassembled WGS sequence"/>
</dbReference>
<dbReference type="EMBL" id="JAPWDQ010000006">
    <property type="protein sequence ID" value="KAJ5484152.1"/>
    <property type="molecule type" value="Genomic_DNA"/>
</dbReference>
<keyword evidence="2" id="KW-1185">Reference proteome</keyword>
<proteinExistence type="predicted"/>